<sequence>MGRPAKKKLRGEMNAFPNVIQYTQSDAKNLQGRWQSQFKNHNPLILELACGKGDYTVALAELFSDKNFIGVDLKGERIWRGAKTALEKKLTNVLFFRSYIDHLAEYFSAAEAQEIWITFPDPHPTTKGARKRLTAPRFLTLYQKILQPQGRLHLKTDDEALFDFSLRGLKEAGWQITEEIRDIYKTTDVAPLLSIQTTYEKRHLAAGKKIYYLQAVPPEA</sequence>
<dbReference type="PROSITE" id="PS51625">
    <property type="entry name" value="SAM_MT_TRMB"/>
    <property type="match status" value="1"/>
</dbReference>
<name>A0A1F6M3R3_9BACT</name>
<reference evidence="8 9" key="1">
    <citation type="journal article" date="2016" name="Nat. Commun.">
        <title>Thousands of microbial genomes shed light on interconnected biogeochemical processes in an aquifer system.</title>
        <authorList>
            <person name="Anantharaman K."/>
            <person name="Brown C.T."/>
            <person name="Hug L.A."/>
            <person name="Sharon I."/>
            <person name="Castelle C.J."/>
            <person name="Probst A.J."/>
            <person name="Thomas B.C."/>
            <person name="Singh A."/>
            <person name="Wilkins M.J."/>
            <person name="Karaoz U."/>
            <person name="Brodie E.L."/>
            <person name="Williams K.H."/>
            <person name="Hubbard S.S."/>
            <person name="Banfield J.F."/>
        </authorList>
    </citation>
    <scope>NUCLEOTIDE SEQUENCE [LARGE SCALE GENOMIC DNA]</scope>
</reference>
<dbReference type="NCBIfam" id="NF001080">
    <property type="entry name" value="PRK00121.2-2"/>
    <property type="match status" value="1"/>
</dbReference>
<comment type="pathway">
    <text evidence="7">tRNA modification; N(7)-methylguanine-tRNA biosynthesis.</text>
</comment>
<dbReference type="EC" id="2.1.1.33" evidence="7"/>
<dbReference type="UniPathway" id="UPA00989"/>
<dbReference type="InterPro" id="IPR055361">
    <property type="entry name" value="tRNA_methyltr_TrmB_bact"/>
</dbReference>
<keyword evidence="3 7" id="KW-0489">Methyltransferase</keyword>
<evidence type="ECO:0000256" key="2">
    <source>
        <dbReference type="ARBA" id="ARBA00003015"/>
    </source>
</evidence>
<keyword evidence="5 7" id="KW-0949">S-adenosyl-L-methionine</keyword>
<accession>A0A1F6M3R3</accession>
<dbReference type="SUPFAM" id="SSF53335">
    <property type="entry name" value="S-adenosyl-L-methionine-dependent methyltransferases"/>
    <property type="match status" value="1"/>
</dbReference>
<dbReference type="Proteomes" id="UP000176282">
    <property type="component" value="Unassembled WGS sequence"/>
</dbReference>
<evidence type="ECO:0000256" key="3">
    <source>
        <dbReference type="ARBA" id="ARBA00022603"/>
    </source>
</evidence>
<comment type="caution">
    <text evidence="7">Lacks conserved residue(s) required for the propagation of feature annotation.</text>
</comment>
<evidence type="ECO:0000256" key="7">
    <source>
        <dbReference type="HAMAP-Rule" id="MF_01057"/>
    </source>
</evidence>
<evidence type="ECO:0000256" key="1">
    <source>
        <dbReference type="ARBA" id="ARBA00000142"/>
    </source>
</evidence>
<dbReference type="GO" id="GO:0043527">
    <property type="term" value="C:tRNA methyltransferase complex"/>
    <property type="evidence" value="ECO:0007669"/>
    <property type="project" value="TreeGrafter"/>
</dbReference>
<feature type="binding site" evidence="7">
    <location>
        <position position="157"/>
    </location>
    <ligand>
        <name>substrate</name>
    </ligand>
</feature>
<gene>
    <name evidence="7" type="primary">trmB</name>
    <name evidence="8" type="ORF">A3J66_04225</name>
</gene>
<feature type="binding site" evidence="7">
    <location>
        <begin position="197"/>
        <end position="200"/>
    </location>
    <ligand>
        <name>substrate</name>
    </ligand>
</feature>
<comment type="caution">
    <text evidence="8">The sequence shown here is derived from an EMBL/GenBank/DDBJ whole genome shotgun (WGS) entry which is preliminary data.</text>
</comment>
<dbReference type="PANTHER" id="PTHR23417">
    <property type="entry name" value="3-DEOXY-D-MANNO-OCTULOSONIC-ACID TRANSFERASE/TRNA GUANINE-N 7 - -METHYLTRANSFERASE"/>
    <property type="match status" value="1"/>
</dbReference>
<dbReference type="GO" id="GO:0008176">
    <property type="term" value="F:tRNA (guanine(46)-N7)-methyltransferase activity"/>
    <property type="evidence" value="ECO:0007669"/>
    <property type="project" value="UniProtKB-UniRule"/>
</dbReference>
<evidence type="ECO:0000313" key="8">
    <source>
        <dbReference type="EMBL" id="OGH66229.1"/>
    </source>
</evidence>
<dbReference type="InterPro" id="IPR003358">
    <property type="entry name" value="tRNA_(Gua-N-7)_MeTrfase_Trmb"/>
</dbReference>
<feature type="binding site" evidence="7">
    <location>
        <position position="47"/>
    </location>
    <ligand>
        <name>S-adenosyl-L-methionine</name>
        <dbReference type="ChEBI" id="CHEBI:59789"/>
    </ligand>
</feature>
<proteinExistence type="inferred from homology"/>
<evidence type="ECO:0000256" key="6">
    <source>
        <dbReference type="ARBA" id="ARBA00022694"/>
    </source>
</evidence>
<protein>
    <recommendedName>
        <fullName evidence="7">tRNA (guanine-N(7)-)-methyltransferase</fullName>
        <ecNumber evidence="7">2.1.1.33</ecNumber>
    </recommendedName>
    <alternativeName>
        <fullName evidence="7">tRNA (guanine(46)-N(7))-methyltransferase</fullName>
    </alternativeName>
    <alternativeName>
        <fullName evidence="7">tRNA(m7G46)-methyltransferase</fullName>
    </alternativeName>
</protein>
<dbReference type="AlphaFoldDB" id="A0A1F6M3R3"/>
<dbReference type="Pfam" id="PF02390">
    <property type="entry name" value="Methyltransf_4"/>
    <property type="match status" value="1"/>
</dbReference>
<evidence type="ECO:0000313" key="9">
    <source>
        <dbReference type="Proteomes" id="UP000176282"/>
    </source>
</evidence>
<evidence type="ECO:0000256" key="4">
    <source>
        <dbReference type="ARBA" id="ARBA00022679"/>
    </source>
</evidence>
<comment type="similarity">
    <text evidence="7">Belongs to the class I-like SAM-binding methyltransferase superfamily. TrmB family.</text>
</comment>
<evidence type="ECO:0000256" key="5">
    <source>
        <dbReference type="ARBA" id="ARBA00022691"/>
    </source>
</evidence>
<dbReference type="STRING" id="1798680.A3J66_04225"/>
<keyword evidence="6 7" id="KW-0819">tRNA processing</keyword>
<dbReference type="InterPro" id="IPR029063">
    <property type="entry name" value="SAM-dependent_MTases_sf"/>
</dbReference>
<feature type="binding site" evidence="7">
    <location>
        <position position="121"/>
    </location>
    <ligand>
        <name>S-adenosyl-L-methionine</name>
        <dbReference type="ChEBI" id="CHEBI:59789"/>
    </ligand>
</feature>
<dbReference type="EMBL" id="MFQB01000038">
    <property type="protein sequence ID" value="OGH66229.1"/>
    <property type="molecule type" value="Genomic_DNA"/>
</dbReference>
<dbReference type="HAMAP" id="MF_01057">
    <property type="entry name" value="tRNA_methyltr_TrmB"/>
    <property type="match status" value="1"/>
</dbReference>
<keyword evidence="4 7" id="KW-0808">Transferase</keyword>
<organism evidence="8 9">
    <name type="scientific">Candidatus Magasanikbacteria bacterium RIFCSPHIGHO2_02_FULL_47_14</name>
    <dbReference type="NCBI Taxonomy" id="1798680"/>
    <lineage>
        <taxon>Bacteria</taxon>
        <taxon>Candidatus Magasanikiibacteriota</taxon>
    </lineage>
</organism>
<feature type="binding site" evidence="7">
    <location>
        <position position="72"/>
    </location>
    <ligand>
        <name>S-adenosyl-L-methionine</name>
        <dbReference type="ChEBI" id="CHEBI:59789"/>
    </ligand>
</feature>
<dbReference type="Gene3D" id="3.40.50.150">
    <property type="entry name" value="Vaccinia Virus protein VP39"/>
    <property type="match status" value="1"/>
</dbReference>
<dbReference type="NCBIfam" id="TIGR00091">
    <property type="entry name" value="tRNA (guanosine(46)-N7)-methyltransferase TrmB"/>
    <property type="match status" value="1"/>
</dbReference>
<comment type="function">
    <text evidence="2 7">Catalyzes the formation of N(7)-methylguanine at position 46 (m7G46) in tRNA.</text>
</comment>
<dbReference type="PANTHER" id="PTHR23417:SF14">
    <property type="entry name" value="PENTACOTRIPEPTIDE-REPEAT REGION OF PRORP DOMAIN-CONTAINING PROTEIN"/>
    <property type="match status" value="1"/>
</dbReference>
<comment type="catalytic activity">
    <reaction evidence="1 7">
        <text>guanosine(46) in tRNA + S-adenosyl-L-methionine = N(7)-methylguanosine(46) in tRNA + S-adenosyl-L-homocysteine</text>
        <dbReference type="Rhea" id="RHEA:42708"/>
        <dbReference type="Rhea" id="RHEA-COMP:10188"/>
        <dbReference type="Rhea" id="RHEA-COMP:10189"/>
        <dbReference type="ChEBI" id="CHEBI:57856"/>
        <dbReference type="ChEBI" id="CHEBI:59789"/>
        <dbReference type="ChEBI" id="CHEBI:74269"/>
        <dbReference type="ChEBI" id="CHEBI:74480"/>
        <dbReference type="EC" id="2.1.1.33"/>
    </reaction>
</comment>